<proteinExistence type="predicted"/>
<reference evidence="2" key="1">
    <citation type="journal article" date="2019" name="Int. J. Syst. Evol. Microbiol.">
        <title>The Global Catalogue of Microorganisms (GCM) 10K type strain sequencing project: providing services to taxonomists for standard genome sequencing and annotation.</title>
        <authorList>
            <consortium name="The Broad Institute Genomics Platform"/>
            <consortium name="The Broad Institute Genome Sequencing Center for Infectious Disease"/>
            <person name="Wu L."/>
            <person name="Ma J."/>
        </authorList>
    </citation>
    <scope>NUCLEOTIDE SEQUENCE [LARGE SCALE GENOMIC DNA]</scope>
    <source>
        <strain evidence="2">CGMCC 4.1648</strain>
    </source>
</reference>
<dbReference type="Proteomes" id="UP001595829">
    <property type="component" value="Unassembled WGS sequence"/>
</dbReference>
<evidence type="ECO:0008006" key="3">
    <source>
        <dbReference type="Google" id="ProtNLM"/>
    </source>
</evidence>
<accession>A0ABV9XLG7</accession>
<evidence type="ECO:0000313" key="1">
    <source>
        <dbReference type="EMBL" id="MFC5025003.1"/>
    </source>
</evidence>
<sequence length="50" mass="4768">MSTGVKIAGFVLALAAVFGVAYAAGGVLDPFVATPSSEAPATAPHTGAAH</sequence>
<name>A0ABV9XLG7_9ACTN</name>
<comment type="caution">
    <text evidence="1">The sequence shown here is derived from an EMBL/GenBank/DDBJ whole genome shotgun (WGS) entry which is preliminary data.</text>
</comment>
<dbReference type="EMBL" id="JBHSJD010000017">
    <property type="protein sequence ID" value="MFC5025003.1"/>
    <property type="molecule type" value="Genomic_DNA"/>
</dbReference>
<dbReference type="RefSeq" id="WP_345691041.1">
    <property type="nucleotide sequence ID" value="NZ_BAABIT010000001.1"/>
</dbReference>
<protein>
    <recommendedName>
        <fullName evidence="3">Secreted protein</fullName>
    </recommendedName>
</protein>
<gene>
    <name evidence="1" type="ORF">ACFPM3_23030</name>
</gene>
<evidence type="ECO:0000313" key="2">
    <source>
        <dbReference type="Proteomes" id="UP001595829"/>
    </source>
</evidence>
<organism evidence="1 2">
    <name type="scientific">Streptomyces coeruleoprunus</name>
    <dbReference type="NCBI Taxonomy" id="285563"/>
    <lineage>
        <taxon>Bacteria</taxon>
        <taxon>Bacillati</taxon>
        <taxon>Actinomycetota</taxon>
        <taxon>Actinomycetes</taxon>
        <taxon>Kitasatosporales</taxon>
        <taxon>Streptomycetaceae</taxon>
        <taxon>Streptomyces</taxon>
    </lineage>
</organism>
<keyword evidence="2" id="KW-1185">Reference proteome</keyword>